<keyword evidence="2 5" id="KW-0812">Transmembrane</keyword>
<comment type="caution">
    <text evidence="6">The sequence shown here is derived from an EMBL/GenBank/DDBJ whole genome shotgun (WGS) entry which is preliminary data.</text>
</comment>
<comment type="function">
    <text evidence="5">Part of the twin-arginine translocation (Tat) system that transports large folded proteins containing a characteristic twin-arginine motif in their signal peptide across membranes. Together with TatB, TatC is part of a receptor directly interacting with Tat signal peptides.</text>
</comment>
<gene>
    <name evidence="5 6" type="primary">tatC</name>
    <name evidence="6" type="ORF">BZL35_00986</name>
</gene>
<comment type="similarity">
    <text evidence="5">Belongs to the TatC family.</text>
</comment>
<feature type="transmembrane region" description="Helical" evidence="5">
    <location>
        <begin position="224"/>
        <end position="245"/>
    </location>
</feature>
<dbReference type="PANTHER" id="PTHR30371">
    <property type="entry name" value="SEC-INDEPENDENT PROTEIN TRANSLOCASE PROTEIN TATC"/>
    <property type="match status" value="1"/>
</dbReference>
<protein>
    <recommendedName>
        <fullName evidence="5">Sec-independent protein translocase protein TatC</fullName>
    </recommendedName>
</protein>
<feature type="transmembrane region" description="Helical" evidence="5">
    <location>
        <begin position="201"/>
        <end position="218"/>
    </location>
</feature>
<feature type="transmembrane region" description="Helical" evidence="5">
    <location>
        <begin position="81"/>
        <end position="102"/>
    </location>
</feature>
<keyword evidence="7" id="KW-1185">Reference proteome</keyword>
<organism evidence="6 7">
    <name type="scientific">Candidatus Pandoraea novymonadis</name>
    <dbReference type="NCBI Taxonomy" id="1808959"/>
    <lineage>
        <taxon>Bacteria</taxon>
        <taxon>Pseudomonadati</taxon>
        <taxon>Pseudomonadota</taxon>
        <taxon>Betaproteobacteria</taxon>
        <taxon>Burkholderiales</taxon>
        <taxon>Burkholderiaceae</taxon>
        <taxon>Pandoraea</taxon>
    </lineage>
</organism>
<evidence type="ECO:0000256" key="3">
    <source>
        <dbReference type="ARBA" id="ARBA00022989"/>
    </source>
</evidence>
<keyword evidence="3 5" id="KW-1133">Transmembrane helix</keyword>
<evidence type="ECO:0000313" key="7">
    <source>
        <dbReference type="Proteomes" id="UP000242660"/>
    </source>
</evidence>
<dbReference type="NCBIfam" id="TIGR00945">
    <property type="entry name" value="tatC"/>
    <property type="match status" value="1"/>
</dbReference>
<dbReference type="Proteomes" id="UP000242660">
    <property type="component" value="Unassembled WGS sequence"/>
</dbReference>
<evidence type="ECO:0000256" key="2">
    <source>
        <dbReference type="ARBA" id="ARBA00022692"/>
    </source>
</evidence>
<evidence type="ECO:0000256" key="1">
    <source>
        <dbReference type="ARBA" id="ARBA00004141"/>
    </source>
</evidence>
<dbReference type="EMBL" id="MUHY01000004">
    <property type="protein sequence ID" value="PSB91589.1"/>
    <property type="molecule type" value="Genomic_DNA"/>
</dbReference>
<dbReference type="HAMAP" id="MF_00902">
    <property type="entry name" value="TatC"/>
    <property type="match status" value="1"/>
</dbReference>
<keyword evidence="5" id="KW-0813">Transport</keyword>
<proteinExistence type="inferred from homology"/>
<dbReference type="RefSeq" id="WP_106183118.1">
    <property type="nucleotide sequence ID" value="NZ_MUHY01000004.1"/>
</dbReference>
<keyword evidence="4 5" id="KW-0472">Membrane</keyword>
<feature type="transmembrane region" description="Helical" evidence="5">
    <location>
        <begin position="27"/>
        <end position="45"/>
    </location>
</feature>
<keyword evidence="5" id="KW-1003">Cell membrane</keyword>
<keyword evidence="5" id="KW-0653">Protein transport</keyword>
<feature type="transmembrane region" description="Helical" evidence="5">
    <location>
        <begin position="161"/>
        <end position="189"/>
    </location>
</feature>
<evidence type="ECO:0000313" key="6">
    <source>
        <dbReference type="EMBL" id="PSB91589.1"/>
    </source>
</evidence>
<evidence type="ECO:0000256" key="4">
    <source>
        <dbReference type="ARBA" id="ARBA00023136"/>
    </source>
</evidence>
<comment type="subunit">
    <text evidence="5">The Tat system comprises two distinct complexes: a TatABC complex, containing multiple copies of TatA, TatB and TatC subunits, and a separate TatA complex, containing only TatA subunits. Substrates initially bind to the TatABC complex, which probably triggers association of the separate TatA complex to form the active translocon.</text>
</comment>
<reference evidence="6 7" key="1">
    <citation type="journal article" date="2017" name="Front. Microbiol.">
        <title>Genome of Ca. Pandoraea novymonadis, an Endosymbiotic Bacterium of the Trypanosomatid Novymonas esmeraldas.</title>
        <authorList>
            <person name="Kostygov A.Y."/>
            <person name="Butenko A."/>
            <person name="Nenarokova A."/>
            <person name="Tashyreva D."/>
            <person name="Flegontov P."/>
            <person name="Lukes J."/>
            <person name="Yurchenko V."/>
        </authorList>
    </citation>
    <scope>NUCLEOTIDE SEQUENCE [LARGE SCALE GENOMIC DNA]</scope>
    <source>
        <strain evidence="6 7">E262</strain>
    </source>
</reference>
<accession>A0ABX5FCZ0</accession>
<evidence type="ECO:0000256" key="5">
    <source>
        <dbReference type="HAMAP-Rule" id="MF_00902"/>
    </source>
</evidence>
<sequence length="254" mass="28116">MTNKQKIPGGDIEATFFSHLIELRARIIRAGGAVLIVFFSLIYWAPDIFCLLSSPLLKSLPRGGKMIVTDISGSFFVPMKVTMIVSIVVAFPIVLYQAWAFIAPGLYRHEKRLVIPLVVSSYALFLVGIAFAYFLVFPTVFQFMAHYNAPLGAEMNTDINSYLSFVLTMFLCFGITFEMPLAVVLLVHLGVVSLEKLKQSRPYAVVGSFVVAAIVTPPDVLSQVMLAISLVLLYEFGLIAARIFVKSPAHRNDE</sequence>
<dbReference type="InterPro" id="IPR002033">
    <property type="entry name" value="TatC"/>
</dbReference>
<name>A0ABX5FCZ0_9BURK</name>
<dbReference type="PRINTS" id="PR01840">
    <property type="entry name" value="TATCFAMILY"/>
</dbReference>
<dbReference type="Pfam" id="PF00902">
    <property type="entry name" value="TatC"/>
    <property type="match status" value="1"/>
</dbReference>
<keyword evidence="5" id="KW-0811">Translocation</keyword>
<comment type="subcellular location">
    <subcellularLocation>
        <location evidence="5">Cell membrane</location>
        <topology evidence="5">Multi-pass membrane protein</topology>
    </subcellularLocation>
    <subcellularLocation>
        <location evidence="1">Membrane</location>
        <topology evidence="1">Multi-pass membrane protein</topology>
    </subcellularLocation>
</comment>
<dbReference type="PANTHER" id="PTHR30371:SF0">
    <property type="entry name" value="SEC-INDEPENDENT PROTEIN TRANSLOCASE PROTEIN TATC, CHLOROPLASTIC-RELATED"/>
    <property type="match status" value="1"/>
</dbReference>
<feature type="transmembrane region" description="Helical" evidence="5">
    <location>
        <begin position="114"/>
        <end position="141"/>
    </location>
</feature>